<keyword evidence="2" id="KW-0449">Lipoprotein</keyword>
<comment type="caution">
    <text evidence="4">The sequence shown here is derived from an EMBL/GenBank/DDBJ whole genome shotgun (WGS) entry which is preliminary data.</text>
</comment>
<feature type="compositionally biased region" description="Low complexity" evidence="3">
    <location>
        <begin position="15"/>
        <end position="26"/>
    </location>
</feature>
<reference evidence="4" key="1">
    <citation type="journal article" date="2023" name="G3 (Bethesda)">
        <title>A reference genome for the long-term kleptoplast-retaining sea slug Elysia crispata morphotype clarki.</title>
        <authorList>
            <person name="Eastman K.E."/>
            <person name="Pendleton A.L."/>
            <person name="Shaikh M.A."/>
            <person name="Suttiyut T."/>
            <person name="Ogas R."/>
            <person name="Tomko P."/>
            <person name="Gavelis G."/>
            <person name="Widhalm J.R."/>
            <person name="Wisecaver J.H."/>
        </authorList>
    </citation>
    <scope>NUCLEOTIDE SEQUENCE</scope>
    <source>
        <strain evidence="4">ECLA1</strain>
    </source>
</reference>
<dbReference type="Proteomes" id="UP001283361">
    <property type="component" value="Unassembled WGS sequence"/>
</dbReference>
<feature type="region of interest" description="Disordered" evidence="3">
    <location>
        <begin position="1"/>
        <end position="75"/>
    </location>
</feature>
<dbReference type="EMBL" id="JAWDGP010004487">
    <property type="protein sequence ID" value="KAK3763891.1"/>
    <property type="molecule type" value="Genomic_DNA"/>
</dbReference>
<feature type="compositionally biased region" description="Basic and acidic residues" evidence="3">
    <location>
        <begin position="57"/>
        <end position="72"/>
    </location>
</feature>
<comment type="similarity">
    <text evidence="1 2">Belongs to the phospholipid scramblase family.</text>
</comment>
<organism evidence="4 5">
    <name type="scientific">Elysia crispata</name>
    <name type="common">lettuce slug</name>
    <dbReference type="NCBI Taxonomy" id="231223"/>
    <lineage>
        <taxon>Eukaryota</taxon>
        <taxon>Metazoa</taxon>
        <taxon>Spiralia</taxon>
        <taxon>Lophotrochozoa</taxon>
        <taxon>Mollusca</taxon>
        <taxon>Gastropoda</taxon>
        <taxon>Heterobranchia</taxon>
        <taxon>Euthyneura</taxon>
        <taxon>Panpulmonata</taxon>
        <taxon>Sacoglossa</taxon>
        <taxon>Placobranchoidea</taxon>
        <taxon>Plakobranchidae</taxon>
        <taxon>Elysia</taxon>
    </lineage>
</organism>
<feature type="compositionally biased region" description="Acidic residues" evidence="3">
    <location>
        <begin position="30"/>
        <end position="46"/>
    </location>
</feature>
<evidence type="ECO:0000256" key="1">
    <source>
        <dbReference type="ARBA" id="ARBA00005350"/>
    </source>
</evidence>
<keyword evidence="2" id="KW-0564">Palmitate</keyword>
<proteinExistence type="inferred from homology"/>
<evidence type="ECO:0000313" key="5">
    <source>
        <dbReference type="Proteomes" id="UP001283361"/>
    </source>
</evidence>
<protein>
    <recommendedName>
        <fullName evidence="2">Phospholipid scramblase</fullName>
    </recommendedName>
</protein>
<comment type="cofactor">
    <cofactor evidence="2">
        <name>Ca(2+)</name>
        <dbReference type="ChEBI" id="CHEBI:29108"/>
    </cofactor>
</comment>
<sequence length="169" mass="18745">MKGSGKPQRLELKRSSSTVDSEPSTSMFSDSDDDDDDDDDDEDYDVESVRSKRSARKQKETKKEQNEKDASKKIPAGLEALVTMDSVGIKANTELVEMMCGCEGSNNYDICNSLDQKFYTAHEGKLVPSLVLSDQMGGVRLVSVTGVVGSDGRCKTCFRHWCCRIRWAV</sequence>
<keyword evidence="5" id="KW-1185">Reference proteome</keyword>
<dbReference type="GO" id="GO:0017128">
    <property type="term" value="F:phospholipid scramblase activity"/>
    <property type="evidence" value="ECO:0007669"/>
    <property type="project" value="InterPro"/>
</dbReference>
<accession>A0AAE1DB01</accession>
<evidence type="ECO:0000256" key="2">
    <source>
        <dbReference type="RuleBase" id="RU363116"/>
    </source>
</evidence>
<dbReference type="AlphaFoldDB" id="A0AAE1DB01"/>
<evidence type="ECO:0000256" key="3">
    <source>
        <dbReference type="SAM" id="MobiDB-lite"/>
    </source>
</evidence>
<comment type="function">
    <text evidence="2">May mediate accelerated ATP-independent bidirectional transbilayer migration of phospholipids upon binding calcium ions that results in a loss of phospholipid asymmetry in the plasma membrane.</text>
</comment>
<name>A0AAE1DB01_9GAST</name>
<keyword evidence="2" id="KW-0106">Calcium</keyword>
<dbReference type="Pfam" id="PF03803">
    <property type="entry name" value="Scramblase"/>
    <property type="match status" value="1"/>
</dbReference>
<evidence type="ECO:0000313" key="4">
    <source>
        <dbReference type="EMBL" id="KAK3763891.1"/>
    </source>
</evidence>
<gene>
    <name evidence="4" type="ORF">RRG08_057579</name>
</gene>
<dbReference type="InterPro" id="IPR005552">
    <property type="entry name" value="Scramblase"/>
</dbReference>